<evidence type="ECO:0000256" key="4">
    <source>
        <dbReference type="ARBA" id="ARBA00022452"/>
    </source>
</evidence>
<keyword evidence="5" id="KW-0812">Transmembrane</keyword>
<dbReference type="GO" id="GO:0008320">
    <property type="term" value="F:protein transmembrane transporter activity"/>
    <property type="evidence" value="ECO:0007669"/>
    <property type="project" value="TreeGrafter"/>
</dbReference>
<feature type="domain" description="POTRA" evidence="9">
    <location>
        <begin position="96"/>
        <end position="170"/>
    </location>
</feature>
<dbReference type="InterPro" id="IPR035251">
    <property type="entry name" value="ShlB_POTRA"/>
</dbReference>
<evidence type="ECO:0000256" key="6">
    <source>
        <dbReference type="ARBA" id="ARBA00022927"/>
    </source>
</evidence>
<dbReference type="Pfam" id="PF17287">
    <property type="entry name" value="POTRA_3"/>
    <property type="match status" value="1"/>
</dbReference>
<keyword evidence="3" id="KW-0813">Transport</keyword>
<comment type="similarity">
    <text evidence="2">Belongs to the TPS (TC 1.B.20) family.</text>
</comment>
<dbReference type="PANTHER" id="PTHR34597:SF3">
    <property type="entry name" value="OUTER MEMBRANE TRANSPORTER CDIB"/>
    <property type="match status" value="1"/>
</dbReference>
<sequence length="577" mass="64291">MVWSIIFRVLSFNNKSEQRKVGVRLRFCVLVLVVAFFYSNVSHAAKLPLGPLTTQDIENEQKQRLEQIENNTNALQGLVPVPVISESQPIEETQCINVREIRFSGNTRYSDQELTEAAEFKSGCIGLNTINEYLRKISNHYIQAGYITSRAFMTPQDLSSGVLLIVIIEGKVEKVLFNGKKADFLAMALPSISGTLLNLRDIEQGLDQINRLSRYNAQIKLLPSARQGYSIVDIQTAEKRLVSVSTGFNNSGQESTGEEQLSVSLTGENFFKLLDQWSLRATQSAAFINSKDSESLYFGLDIPLGYWNFSYRTSYSNYTTTFTNKDFVFDSSGKTNSHDVEFKWLFYRDDVSKSALKTTISHRREKNYILGNVLEAGSRNVSSASLAWDHSTRLGGGFMSLSPKVSLGTDWFGGEKTPSQDDSLPTAQFIKGSLAGSYAYPITPSLSLASTIFAQWSNDTLYGSERLSIGGEYSVRGFKGASISGDEGYYWRNDINYRLGQWPNIGLLSMQVALDTGTIVEDSKDTYEKGSLLGSSVSLQTQAKYVSSSLTFGFPIEVPSRLSADDYVVYYRVDFSI</sequence>
<evidence type="ECO:0000313" key="11">
    <source>
        <dbReference type="Proteomes" id="UP000004827"/>
    </source>
</evidence>
<protein>
    <submittedName>
        <fullName evidence="10">Hemolysin activator protein</fullName>
    </submittedName>
</protein>
<evidence type="ECO:0000256" key="8">
    <source>
        <dbReference type="ARBA" id="ARBA00023237"/>
    </source>
</evidence>
<evidence type="ECO:0000259" key="9">
    <source>
        <dbReference type="PROSITE" id="PS51779"/>
    </source>
</evidence>
<dbReference type="AlphaFoldDB" id="D2Y989"/>
<comment type="caution">
    <text evidence="10">The sequence shown here is derived from an EMBL/GenBank/DDBJ whole genome shotgun (WGS) entry which is preliminary data.</text>
</comment>
<dbReference type="InterPro" id="IPR005565">
    <property type="entry name" value="Hemolysn_activator_HlyB_C"/>
</dbReference>
<keyword evidence="6" id="KW-0653">Protein transport</keyword>
<dbReference type="PIRSF" id="PIRSF029745">
    <property type="entry name" value="FhaC"/>
    <property type="match status" value="1"/>
</dbReference>
<dbReference type="PANTHER" id="PTHR34597">
    <property type="entry name" value="SLR1661 PROTEIN"/>
    <property type="match status" value="1"/>
</dbReference>
<proteinExistence type="inferred from homology"/>
<evidence type="ECO:0000256" key="1">
    <source>
        <dbReference type="ARBA" id="ARBA00004442"/>
    </source>
</evidence>
<keyword evidence="8" id="KW-0998">Cell outer membrane</keyword>
<dbReference type="InterPro" id="IPR034746">
    <property type="entry name" value="POTRA"/>
</dbReference>
<dbReference type="GO" id="GO:0098046">
    <property type="term" value="C:type V protein secretion system complex"/>
    <property type="evidence" value="ECO:0007669"/>
    <property type="project" value="TreeGrafter"/>
</dbReference>
<dbReference type="InterPro" id="IPR013686">
    <property type="entry name" value="Polypept-transport_assoc_ShlB"/>
</dbReference>
<evidence type="ECO:0000313" key="10">
    <source>
        <dbReference type="EMBL" id="EEW08683.1"/>
    </source>
</evidence>
<dbReference type="PROSITE" id="PS51779">
    <property type="entry name" value="POTRA"/>
    <property type="match status" value="1"/>
</dbReference>
<evidence type="ECO:0000256" key="5">
    <source>
        <dbReference type="ARBA" id="ARBA00022692"/>
    </source>
</evidence>
<keyword evidence="7" id="KW-0472">Membrane</keyword>
<dbReference type="Proteomes" id="UP000004827">
    <property type="component" value="Unassembled WGS sequence"/>
</dbReference>
<reference evidence="10 11" key="1">
    <citation type="journal article" date="2009" name="BMC Evol. Biol.">
        <title>Genomic taxonomy of Vibrios.</title>
        <authorList>
            <person name="Thompson C.C."/>
            <person name="Vicente A.C."/>
            <person name="Souza R.C."/>
            <person name="Vasconcelos A.T."/>
            <person name="Vesth T."/>
            <person name="Alves N.Jr."/>
            <person name="Ussery D.W."/>
            <person name="Iida T."/>
            <person name="Thompson F.L."/>
        </authorList>
    </citation>
    <scope>NUCLEOTIDE SEQUENCE [LARGE SCALE GENOMIC DNA]</scope>
    <source>
        <strain evidence="10 11">VM603</strain>
    </source>
</reference>
<dbReference type="Gene3D" id="3.10.20.310">
    <property type="entry name" value="membrane protein fhac"/>
    <property type="match status" value="1"/>
</dbReference>
<dbReference type="Gene3D" id="2.40.160.50">
    <property type="entry name" value="membrane protein fhac: a member of the omp85/tpsb transporter family"/>
    <property type="match status" value="1"/>
</dbReference>
<comment type="subcellular location">
    <subcellularLocation>
        <location evidence="1">Cell outer membrane</location>
    </subcellularLocation>
</comment>
<dbReference type="InterPro" id="IPR027282">
    <property type="entry name" value="TPS"/>
</dbReference>
<dbReference type="GO" id="GO:0009279">
    <property type="term" value="C:cell outer membrane"/>
    <property type="evidence" value="ECO:0007669"/>
    <property type="project" value="UniProtKB-SubCell"/>
</dbReference>
<name>D2Y989_VIBMI</name>
<gene>
    <name evidence="10" type="ORF">VMB_00860</name>
</gene>
<dbReference type="EMBL" id="ACYU01000011">
    <property type="protein sequence ID" value="EEW08683.1"/>
    <property type="molecule type" value="Genomic_DNA"/>
</dbReference>
<dbReference type="InterPro" id="IPR051544">
    <property type="entry name" value="TPS_OM_transporter"/>
</dbReference>
<dbReference type="Pfam" id="PF03865">
    <property type="entry name" value="ShlB"/>
    <property type="match status" value="1"/>
</dbReference>
<dbReference type="Pfam" id="PF08479">
    <property type="entry name" value="POTRA_2"/>
    <property type="match status" value="1"/>
</dbReference>
<dbReference type="GO" id="GO:0046819">
    <property type="term" value="P:protein secretion by the type V secretion system"/>
    <property type="evidence" value="ECO:0007669"/>
    <property type="project" value="TreeGrafter"/>
</dbReference>
<evidence type="ECO:0000256" key="3">
    <source>
        <dbReference type="ARBA" id="ARBA00022448"/>
    </source>
</evidence>
<organism evidence="10 11">
    <name type="scientific">Vibrio mimicus VM603</name>
    <dbReference type="NCBI Taxonomy" id="671074"/>
    <lineage>
        <taxon>Bacteria</taxon>
        <taxon>Pseudomonadati</taxon>
        <taxon>Pseudomonadota</taxon>
        <taxon>Gammaproteobacteria</taxon>
        <taxon>Vibrionales</taxon>
        <taxon>Vibrionaceae</taxon>
        <taxon>Vibrio</taxon>
    </lineage>
</organism>
<keyword evidence="4" id="KW-1134">Transmembrane beta strand</keyword>
<evidence type="ECO:0000256" key="2">
    <source>
        <dbReference type="ARBA" id="ARBA00009055"/>
    </source>
</evidence>
<evidence type="ECO:0000256" key="7">
    <source>
        <dbReference type="ARBA" id="ARBA00023136"/>
    </source>
</evidence>
<accession>D2Y989</accession>